<feature type="domain" description="Kinetochore protein Sos7 coiled-coil" evidence="2">
    <location>
        <begin position="54"/>
        <end position="123"/>
    </location>
</feature>
<dbReference type="GO" id="GO:0051315">
    <property type="term" value="P:attachment of mitotic spindle microtubules to kinetochore"/>
    <property type="evidence" value="ECO:0007669"/>
    <property type="project" value="TreeGrafter"/>
</dbReference>
<proteinExistence type="predicted"/>
<dbReference type="AlphaFoldDB" id="A0A367Y925"/>
<reference evidence="3 4" key="1">
    <citation type="submission" date="2018-06" db="EMBL/GenBank/DDBJ databases">
        <title>Whole genome sequencing of Candida tropicalis (genome annotated by CSBL at Korea University).</title>
        <authorList>
            <person name="Ahn J."/>
        </authorList>
    </citation>
    <scope>NUCLEOTIDE SEQUENCE [LARGE SCALE GENOMIC DNA]</scope>
    <source>
        <strain evidence="3 4">ATCC 20962</strain>
    </source>
</reference>
<dbReference type="InterPro" id="IPR037475">
    <property type="entry name" value="Sos7"/>
</dbReference>
<dbReference type="Pfam" id="PF20882">
    <property type="entry name" value="Sos7"/>
    <property type="match status" value="1"/>
</dbReference>
<comment type="caution">
    <text evidence="3">The sequence shown here is derived from an EMBL/GenBank/DDBJ whole genome shotgun (WGS) entry which is preliminary data.</text>
</comment>
<dbReference type="STRING" id="5486.A0A367Y925"/>
<evidence type="ECO:0000259" key="2">
    <source>
        <dbReference type="Pfam" id="PF20882"/>
    </source>
</evidence>
<feature type="coiled-coil region" evidence="1">
    <location>
        <begin position="71"/>
        <end position="126"/>
    </location>
</feature>
<protein>
    <recommendedName>
        <fullName evidence="2">Kinetochore protein Sos7 coiled-coil domain-containing protein</fullName>
    </recommendedName>
</protein>
<accession>A0A367Y925</accession>
<dbReference type="InterPro" id="IPR048781">
    <property type="entry name" value="Sos7_CC"/>
</dbReference>
<keyword evidence="1" id="KW-0175">Coiled coil</keyword>
<name>A0A367Y925_9ASCO</name>
<dbReference type="PANTHER" id="PTHR37329">
    <property type="entry name" value="KINETOCHORE PROTEIN SOS7"/>
    <property type="match status" value="1"/>
</dbReference>
<evidence type="ECO:0000313" key="3">
    <source>
        <dbReference type="EMBL" id="RCK62386.1"/>
    </source>
</evidence>
<dbReference type="EMBL" id="QLNQ01000025">
    <property type="protein sequence ID" value="RCK62386.1"/>
    <property type="molecule type" value="Genomic_DNA"/>
</dbReference>
<organism evidence="3 4">
    <name type="scientific">Candida viswanathii</name>
    <dbReference type="NCBI Taxonomy" id="5486"/>
    <lineage>
        <taxon>Eukaryota</taxon>
        <taxon>Fungi</taxon>
        <taxon>Dikarya</taxon>
        <taxon>Ascomycota</taxon>
        <taxon>Saccharomycotina</taxon>
        <taxon>Pichiomycetes</taxon>
        <taxon>Debaryomycetaceae</taxon>
        <taxon>Candida/Lodderomyces clade</taxon>
        <taxon>Candida</taxon>
    </lineage>
</organism>
<dbReference type="PANTHER" id="PTHR37329:SF1">
    <property type="entry name" value="KINETOCHORE PROTEIN SOS7"/>
    <property type="match status" value="1"/>
</dbReference>
<evidence type="ECO:0000256" key="1">
    <source>
        <dbReference type="SAM" id="Coils"/>
    </source>
</evidence>
<evidence type="ECO:0000313" key="4">
    <source>
        <dbReference type="Proteomes" id="UP000253472"/>
    </source>
</evidence>
<dbReference type="OrthoDB" id="18959at2759"/>
<keyword evidence="4" id="KW-1185">Reference proteome</keyword>
<dbReference type="GO" id="GO:0000776">
    <property type="term" value="C:kinetochore"/>
    <property type="evidence" value="ECO:0007669"/>
    <property type="project" value="InterPro"/>
</dbReference>
<sequence length="156" mass="18036">MTSHEQIDAKLLSILDTNDLSITQSDQHFEKNPDINLPNPKLIHDEIANKKTAFKKLKFLYLEQETRHLFLKQVLDVKSDLDNDFQSLQREADEGKQGLQQVKKGLESKIDELDALTNDVDQQLQTFEDKSKDIKGLFDEFADLENQIDNQLEGQH</sequence>
<dbReference type="Proteomes" id="UP000253472">
    <property type="component" value="Unassembled WGS sequence"/>
</dbReference>
<dbReference type="GO" id="GO:0034501">
    <property type="term" value="P:protein localization to kinetochore"/>
    <property type="evidence" value="ECO:0007669"/>
    <property type="project" value="InterPro"/>
</dbReference>
<gene>
    <name evidence="3" type="ORF">Cantr_09150</name>
</gene>